<name>A0A815P4S7_9BILA</name>
<evidence type="ECO:0000313" key="6">
    <source>
        <dbReference type="EMBL" id="CAF1444145.1"/>
    </source>
</evidence>
<protein>
    <recommendedName>
        <fullName evidence="5">TRPM-like domain-containing protein</fullName>
    </recommendedName>
</protein>
<dbReference type="Pfam" id="PF25508">
    <property type="entry name" value="TRPM2"/>
    <property type="match status" value="1"/>
</dbReference>
<evidence type="ECO:0000256" key="1">
    <source>
        <dbReference type="ARBA" id="ARBA00004141"/>
    </source>
</evidence>
<evidence type="ECO:0000313" key="7">
    <source>
        <dbReference type="EMBL" id="CAF4319356.1"/>
    </source>
</evidence>
<gene>
    <name evidence="6" type="ORF">GPM918_LOCUS34482</name>
    <name evidence="7" type="ORF">SRO942_LOCUS35182</name>
</gene>
<comment type="subcellular location">
    <subcellularLocation>
        <location evidence="1">Membrane</location>
        <topology evidence="1">Multi-pass membrane protein</topology>
    </subcellularLocation>
</comment>
<dbReference type="OrthoDB" id="310870at2759"/>
<dbReference type="EMBL" id="CAJNOQ010019149">
    <property type="protein sequence ID" value="CAF1444145.1"/>
    <property type="molecule type" value="Genomic_DNA"/>
</dbReference>
<dbReference type="GO" id="GO:0005886">
    <property type="term" value="C:plasma membrane"/>
    <property type="evidence" value="ECO:0007669"/>
    <property type="project" value="TreeGrafter"/>
</dbReference>
<dbReference type="InterPro" id="IPR057366">
    <property type="entry name" value="TRPM-like"/>
</dbReference>
<feature type="domain" description="TRPM-like" evidence="5">
    <location>
        <begin position="6"/>
        <end position="251"/>
    </location>
</feature>
<dbReference type="GO" id="GO:0099604">
    <property type="term" value="F:ligand-gated calcium channel activity"/>
    <property type="evidence" value="ECO:0007669"/>
    <property type="project" value="TreeGrafter"/>
</dbReference>
<evidence type="ECO:0000256" key="2">
    <source>
        <dbReference type="ARBA" id="ARBA00022692"/>
    </source>
</evidence>
<evidence type="ECO:0000256" key="4">
    <source>
        <dbReference type="ARBA" id="ARBA00023136"/>
    </source>
</evidence>
<organism evidence="6 8">
    <name type="scientific">Didymodactylos carnosus</name>
    <dbReference type="NCBI Taxonomy" id="1234261"/>
    <lineage>
        <taxon>Eukaryota</taxon>
        <taxon>Metazoa</taxon>
        <taxon>Spiralia</taxon>
        <taxon>Gnathifera</taxon>
        <taxon>Rotifera</taxon>
        <taxon>Eurotatoria</taxon>
        <taxon>Bdelloidea</taxon>
        <taxon>Philodinida</taxon>
        <taxon>Philodinidae</taxon>
        <taxon>Didymodactylos</taxon>
    </lineage>
</organism>
<keyword evidence="8" id="KW-1185">Reference proteome</keyword>
<keyword evidence="3" id="KW-1133">Transmembrane helix</keyword>
<keyword evidence="4" id="KW-0472">Membrane</keyword>
<dbReference type="PANTHER" id="PTHR13800">
    <property type="entry name" value="TRANSIENT RECEPTOR POTENTIAL CATION CHANNEL, SUBFAMILY M, MEMBER 6"/>
    <property type="match status" value="1"/>
</dbReference>
<dbReference type="AlphaFoldDB" id="A0A815P4S7"/>
<dbReference type="Proteomes" id="UP000681722">
    <property type="component" value="Unassembled WGS sequence"/>
</dbReference>
<accession>A0A815P4S7</accession>
<evidence type="ECO:0000259" key="5">
    <source>
        <dbReference type="Pfam" id="PF25508"/>
    </source>
</evidence>
<evidence type="ECO:0000313" key="8">
    <source>
        <dbReference type="Proteomes" id="UP000663829"/>
    </source>
</evidence>
<feature type="non-terminal residue" evidence="6">
    <location>
        <position position="301"/>
    </location>
</feature>
<comment type="caution">
    <text evidence="6">The sequence shown here is derived from an EMBL/GenBank/DDBJ whole genome shotgun (WGS) entry which is preliminary data.</text>
</comment>
<reference evidence="6" key="1">
    <citation type="submission" date="2021-02" db="EMBL/GenBank/DDBJ databases">
        <authorList>
            <person name="Nowell W R."/>
        </authorList>
    </citation>
    <scope>NUCLEOTIDE SEQUENCE</scope>
</reference>
<dbReference type="PANTHER" id="PTHR13800:SF12">
    <property type="entry name" value="TRANSIENT RECEPTOR POTENTIAL CATION CHANNEL SUBFAMILY M MEMBER-LIKE 2"/>
    <property type="match status" value="1"/>
</dbReference>
<dbReference type="EMBL" id="CAJOBC010084597">
    <property type="protein sequence ID" value="CAF4319356.1"/>
    <property type="molecule type" value="Genomic_DNA"/>
</dbReference>
<dbReference type="Proteomes" id="UP000663829">
    <property type="component" value="Unassembled WGS sequence"/>
</dbReference>
<dbReference type="InterPro" id="IPR050927">
    <property type="entry name" value="TRPM"/>
</dbReference>
<proteinExistence type="predicted"/>
<keyword evidence="2" id="KW-0812">Transmembrane</keyword>
<sequence length="301" mass="34602">NPTKIFLKALEKNLPTFVHHFIKIGLPVHKIFFKNDVPQQNRYDYFLAKLYNEQIIYGDGGTRENPLAKVIQTDEYLRKRKIESTAGLNQVLRLLVGDYMKNLYSVPLADNVEPTTGNNAVHVTVPAEQHNETQLAIDTIYRDLFLWTIFNDYIDMAKVFLAHMKHRICGALIATKILKSYRQISPYNDTKETFLQEAKYFEQYAIDCLAVCHENDPKKATELTIRQIDFFGGVTCLQVAVDADDKRFVGQSCCVQAMTNIWYDKMHPDQTKKRSKLALLLGFLSLGLLAPAMVRFRESKV</sequence>
<evidence type="ECO:0000256" key="3">
    <source>
        <dbReference type="ARBA" id="ARBA00022989"/>
    </source>
</evidence>